<reference evidence="3" key="1">
    <citation type="journal article" date="2020" name="Stud. Mycol.">
        <title>101 Dothideomycetes genomes: a test case for predicting lifestyles and emergence of pathogens.</title>
        <authorList>
            <person name="Haridas S."/>
            <person name="Albert R."/>
            <person name="Binder M."/>
            <person name="Bloem J."/>
            <person name="Labutti K."/>
            <person name="Salamov A."/>
            <person name="Andreopoulos B."/>
            <person name="Baker S."/>
            <person name="Barry K."/>
            <person name="Bills G."/>
            <person name="Bluhm B."/>
            <person name="Cannon C."/>
            <person name="Castanera R."/>
            <person name="Culley D."/>
            <person name="Daum C."/>
            <person name="Ezra D."/>
            <person name="Gonzalez J."/>
            <person name="Henrissat B."/>
            <person name="Kuo A."/>
            <person name="Liang C."/>
            <person name="Lipzen A."/>
            <person name="Lutzoni F."/>
            <person name="Magnuson J."/>
            <person name="Mondo S."/>
            <person name="Nolan M."/>
            <person name="Ohm R."/>
            <person name="Pangilinan J."/>
            <person name="Park H.-J."/>
            <person name="Ramirez L."/>
            <person name="Alfaro M."/>
            <person name="Sun H."/>
            <person name="Tritt A."/>
            <person name="Yoshinaga Y."/>
            <person name="Zwiers L.-H."/>
            <person name="Turgeon B."/>
            <person name="Goodwin S."/>
            <person name="Spatafora J."/>
            <person name="Crous P."/>
            <person name="Grigoriev I."/>
        </authorList>
    </citation>
    <scope>NUCLEOTIDE SEQUENCE</scope>
    <source>
        <strain evidence="3">CBS 122681</strain>
    </source>
</reference>
<dbReference type="Proteomes" id="UP000799324">
    <property type="component" value="Unassembled WGS sequence"/>
</dbReference>
<keyword evidence="2" id="KW-0732">Signal</keyword>
<evidence type="ECO:0000256" key="1">
    <source>
        <dbReference type="SAM" id="MobiDB-lite"/>
    </source>
</evidence>
<dbReference type="AlphaFoldDB" id="A0A6A6STU2"/>
<accession>A0A6A6STU2</accession>
<dbReference type="OrthoDB" id="3783411at2759"/>
<evidence type="ECO:0000313" key="4">
    <source>
        <dbReference type="Proteomes" id="UP000799324"/>
    </source>
</evidence>
<keyword evidence="4" id="KW-1185">Reference proteome</keyword>
<feature type="region of interest" description="Disordered" evidence="1">
    <location>
        <begin position="31"/>
        <end position="53"/>
    </location>
</feature>
<gene>
    <name evidence="3" type="ORF">K491DRAFT_696658</name>
</gene>
<proteinExistence type="predicted"/>
<protein>
    <submittedName>
        <fullName evidence="3">Uncharacterized protein</fullName>
    </submittedName>
</protein>
<feature type="chain" id="PRO_5025459522" evidence="2">
    <location>
        <begin position="17"/>
        <end position="102"/>
    </location>
</feature>
<sequence length="102" mass="10874">MRVAICVFVLAAAVAASPFLDADATITAPASLPSNGTHHRHNGTHNPHREPTPTFKQECNCPAPIIPVDQLSAAQKCEFQYAHNMACFYRAQGGCPSPTLAC</sequence>
<organism evidence="3 4">
    <name type="scientific">Lophiostoma macrostomum CBS 122681</name>
    <dbReference type="NCBI Taxonomy" id="1314788"/>
    <lineage>
        <taxon>Eukaryota</taxon>
        <taxon>Fungi</taxon>
        <taxon>Dikarya</taxon>
        <taxon>Ascomycota</taxon>
        <taxon>Pezizomycotina</taxon>
        <taxon>Dothideomycetes</taxon>
        <taxon>Pleosporomycetidae</taxon>
        <taxon>Pleosporales</taxon>
        <taxon>Lophiostomataceae</taxon>
        <taxon>Lophiostoma</taxon>
    </lineage>
</organism>
<dbReference type="EMBL" id="MU004432">
    <property type="protein sequence ID" value="KAF2651186.1"/>
    <property type="molecule type" value="Genomic_DNA"/>
</dbReference>
<name>A0A6A6STU2_9PLEO</name>
<evidence type="ECO:0000256" key="2">
    <source>
        <dbReference type="SAM" id="SignalP"/>
    </source>
</evidence>
<feature type="signal peptide" evidence="2">
    <location>
        <begin position="1"/>
        <end position="16"/>
    </location>
</feature>
<evidence type="ECO:0000313" key="3">
    <source>
        <dbReference type="EMBL" id="KAF2651186.1"/>
    </source>
</evidence>